<dbReference type="GO" id="GO:0045893">
    <property type="term" value="P:positive regulation of DNA-templated transcription"/>
    <property type="evidence" value="ECO:0007669"/>
    <property type="project" value="TreeGrafter"/>
</dbReference>
<feature type="non-terminal residue" evidence="2">
    <location>
        <position position="219"/>
    </location>
</feature>
<dbReference type="PANTHER" id="PTHR15000:SF1">
    <property type="entry name" value="ERYTHROID DIFFERENTIATION-RELATED FACTOR 1"/>
    <property type="match status" value="1"/>
</dbReference>
<organism evidence="2 3">
    <name type="scientific">Lates japonicus</name>
    <name type="common">Japanese lates</name>
    <dbReference type="NCBI Taxonomy" id="270547"/>
    <lineage>
        <taxon>Eukaryota</taxon>
        <taxon>Metazoa</taxon>
        <taxon>Chordata</taxon>
        <taxon>Craniata</taxon>
        <taxon>Vertebrata</taxon>
        <taxon>Euteleostomi</taxon>
        <taxon>Actinopterygii</taxon>
        <taxon>Neopterygii</taxon>
        <taxon>Teleostei</taxon>
        <taxon>Neoteleostei</taxon>
        <taxon>Acanthomorphata</taxon>
        <taxon>Carangaria</taxon>
        <taxon>Carangaria incertae sedis</taxon>
        <taxon>Centropomidae</taxon>
        <taxon>Lates</taxon>
    </lineage>
</organism>
<protein>
    <submittedName>
        <fullName evidence="2">Erythroid differentiation-related factor 1</fullName>
    </submittedName>
</protein>
<dbReference type="Pfam" id="PF23788">
    <property type="entry name" value="EDRF1_N"/>
    <property type="match status" value="1"/>
</dbReference>
<accession>A0AAD3RMK0</accession>
<proteinExistence type="predicted"/>
<evidence type="ECO:0000313" key="2">
    <source>
        <dbReference type="EMBL" id="GLD74027.1"/>
    </source>
</evidence>
<gene>
    <name evidence="2" type="ORF">AKAME5_002535400</name>
</gene>
<dbReference type="Proteomes" id="UP001279410">
    <property type="component" value="Unassembled WGS sequence"/>
</dbReference>
<keyword evidence="3" id="KW-1185">Reference proteome</keyword>
<feature type="domain" description="EDRF1 N-terminal" evidence="1">
    <location>
        <begin position="179"/>
        <end position="218"/>
    </location>
</feature>
<name>A0AAD3RMK0_LATJO</name>
<dbReference type="PANTHER" id="PTHR15000">
    <property type="entry name" value="ERYTHROID DIFFERENTIATION-RELATED FACTOR 1"/>
    <property type="match status" value="1"/>
</dbReference>
<comment type="caution">
    <text evidence="2">The sequence shown here is derived from an EMBL/GenBank/DDBJ whole genome shotgun (WGS) entry which is preliminary data.</text>
</comment>
<dbReference type="AlphaFoldDB" id="A0AAD3RMK0"/>
<sequence length="219" mass="25300">MDRFVLLLRNRQCCWIDGRVSSRRISWRRRAWDMDNAKERVVALPAQLCLKLQEKTDLKPPSHNWLRETPAGQRWHHYIRSSSKSKPFSRTSRSFEIPHSKSHASMVIVHRVEARTLLFDELSDIQELLHEVFSINGDGAAEPSQTTLMRGGGEWAEEQFHGLTPSPAHNLMQRNQMFKEGLRNDFVKHHVDVEDIHMLVGSNMPIFGGGRYPAVSLRP</sequence>
<reference evidence="2" key="1">
    <citation type="submission" date="2022-08" db="EMBL/GenBank/DDBJ databases">
        <title>Genome sequencing of akame (Lates japonicus).</title>
        <authorList>
            <person name="Hashiguchi Y."/>
            <person name="Takahashi H."/>
        </authorList>
    </citation>
    <scope>NUCLEOTIDE SEQUENCE</scope>
    <source>
        <strain evidence="2">Kochi</strain>
    </source>
</reference>
<evidence type="ECO:0000259" key="1">
    <source>
        <dbReference type="Pfam" id="PF23788"/>
    </source>
</evidence>
<dbReference type="EMBL" id="BRZM01001956">
    <property type="protein sequence ID" value="GLD74027.1"/>
    <property type="molecule type" value="Genomic_DNA"/>
</dbReference>
<evidence type="ECO:0000313" key="3">
    <source>
        <dbReference type="Proteomes" id="UP001279410"/>
    </source>
</evidence>
<dbReference type="InterPro" id="IPR056582">
    <property type="entry name" value="EDRF1_N"/>
</dbReference>